<evidence type="ECO:0000256" key="1">
    <source>
        <dbReference type="SAM" id="MobiDB-lite"/>
    </source>
</evidence>
<evidence type="ECO:0000256" key="2">
    <source>
        <dbReference type="SAM" id="SignalP"/>
    </source>
</evidence>
<dbReference type="RefSeq" id="WP_198828822.1">
    <property type="nucleotide sequence ID" value="NZ_CP066308.1"/>
</dbReference>
<feature type="chain" id="PRO_5032914933" evidence="2">
    <location>
        <begin position="29"/>
        <end position="353"/>
    </location>
</feature>
<reference evidence="5" key="2">
    <citation type="submission" date="2021-04" db="EMBL/GenBank/DDBJ databases">
        <title>Brevibacillus composti FJAT-54423, complete genome.</title>
        <authorList>
            <person name="Tang R."/>
        </authorList>
    </citation>
    <scope>NUCLEOTIDE SEQUENCE</scope>
    <source>
        <strain evidence="5">FJAT-54424</strain>
    </source>
</reference>
<dbReference type="Proteomes" id="UP000595847">
    <property type="component" value="Chromosome"/>
</dbReference>
<feature type="compositionally biased region" description="Low complexity" evidence="1">
    <location>
        <begin position="70"/>
        <end position="79"/>
    </location>
</feature>
<proteinExistence type="predicted"/>
<feature type="region of interest" description="Disordered" evidence="1">
    <location>
        <begin position="43"/>
        <end position="80"/>
    </location>
</feature>
<dbReference type="EMBL" id="CP073708">
    <property type="protein sequence ID" value="QUO42320.1"/>
    <property type="molecule type" value="Genomic_DNA"/>
</dbReference>
<feature type="signal peptide" evidence="2">
    <location>
        <begin position="1"/>
        <end position="28"/>
    </location>
</feature>
<name>A0A7T5EMI6_9BACL</name>
<evidence type="ECO:0000259" key="3">
    <source>
        <dbReference type="Pfam" id="PF07833"/>
    </source>
</evidence>
<accession>A0A7T5EMI6</accession>
<evidence type="ECO:0000313" key="5">
    <source>
        <dbReference type="EMBL" id="QUO42320.1"/>
    </source>
</evidence>
<evidence type="ECO:0000313" key="4">
    <source>
        <dbReference type="EMBL" id="QQE75293.1"/>
    </source>
</evidence>
<keyword evidence="7" id="KW-1185">Reference proteome</keyword>
<dbReference type="InterPro" id="IPR012854">
    <property type="entry name" value="Cu_amine_oxidase-like_N"/>
</dbReference>
<dbReference type="KEGG" id="bcop:JD108_05030"/>
<dbReference type="Pfam" id="PF07833">
    <property type="entry name" value="Cu_amine_oxidN1"/>
    <property type="match status" value="1"/>
</dbReference>
<dbReference type="InterPro" id="IPR036582">
    <property type="entry name" value="Mao_N_sf"/>
</dbReference>
<dbReference type="SUPFAM" id="SSF55383">
    <property type="entry name" value="Copper amine oxidase, domain N"/>
    <property type="match status" value="1"/>
</dbReference>
<protein>
    <submittedName>
        <fullName evidence="4">Copper amine oxidase N-terminal domain-containing protein</fullName>
    </submittedName>
</protein>
<dbReference type="Gene3D" id="3.30.457.10">
    <property type="entry name" value="Copper amine oxidase-like, N-terminal domain"/>
    <property type="match status" value="1"/>
</dbReference>
<organism evidence="4 6">
    <name type="scientific">Brevibacillus composti</name>
    <dbReference type="NCBI Taxonomy" id="2796470"/>
    <lineage>
        <taxon>Bacteria</taxon>
        <taxon>Bacillati</taxon>
        <taxon>Bacillota</taxon>
        <taxon>Bacilli</taxon>
        <taxon>Bacillales</taxon>
        <taxon>Paenibacillaceae</taxon>
        <taxon>Brevibacillus</taxon>
    </lineage>
</organism>
<dbReference type="AlphaFoldDB" id="A0A7T5EMI6"/>
<gene>
    <name evidence="4" type="ORF">JD108_05030</name>
    <name evidence="5" type="ORF">KDJ56_04710</name>
</gene>
<dbReference type="Proteomes" id="UP000677234">
    <property type="component" value="Chromosome"/>
</dbReference>
<feature type="domain" description="Copper amine oxidase-like N-terminal" evidence="3">
    <location>
        <begin position="99"/>
        <end position="204"/>
    </location>
</feature>
<dbReference type="EMBL" id="CP066308">
    <property type="protein sequence ID" value="QQE75293.1"/>
    <property type="molecule type" value="Genomic_DNA"/>
</dbReference>
<evidence type="ECO:0000313" key="7">
    <source>
        <dbReference type="Proteomes" id="UP000677234"/>
    </source>
</evidence>
<reference evidence="4 6" key="1">
    <citation type="submission" date="2020-12" db="EMBL/GenBank/DDBJ databases">
        <title>strain FJAT-54423T represents a novel species of the genus Brevibacillus.</title>
        <authorList>
            <person name="Tang R."/>
        </authorList>
    </citation>
    <scope>NUCLEOTIDE SEQUENCE [LARGE SCALE GENOMIC DNA]</scope>
    <source>
        <strain evidence="4 6">FJAT-54423</strain>
    </source>
</reference>
<evidence type="ECO:0000313" key="6">
    <source>
        <dbReference type="Proteomes" id="UP000595847"/>
    </source>
</evidence>
<sequence length="353" mass="37146">MKSLRVRTRALAAGLFLGSMLFGSTASADTWSEPPQTERWSEAAQTEVWSDPPKTEVWSEPPKTEVWSGQSPQQQPAASVGTGASTLITIKLGSSAANVNGKAVTMQTAPVTIQGRTFVPLRFIAEALGAHVEWEATEQKITLTRAGQTVQLWVHQSIAIVNGKSVKLEAAPTVVQGTTVVPLRFIGESLQQEIAFDPQTQTITLKGAASSASGSPTQPAPTAHADASAFIGAWSLWVPGSMTSYYYQDTGQYATSTYTPGAGAGSLVIQPNGTYEMNHTLQGKGAGTWRLAKAGEVPGFDQAIILTGGPGDADWAVIRNPNGSLVLSGDSGGVYTDGSKIWIKDSEVTKGKP</sequence>
<keyword evidence="2" id="KW-0732">Signal</keyword>